<name>A0A4D7QIJ6_9HYPH</name>
<dbReference type="Proteomes" id="UP000298588">
    <property type="component" value="Chromosome"/>
</dbReference>
<reference evidence="2 3" key="1">
    <citation type="submission" date="2019-04" db="EMBL/GenBank/DDBJ databases">
        <title>Phreatobacter aquaticus sp. nov.</title>
        <authorList>
            <person name="Choi A."/>
            <person name="Baek K."/>
        </authorList>
    </citation>
    <scope>NUCLEOTIDE SEQUENCE [LARGE SCALE GENOMIC DNA]</scope>
    <source>
        <strain evidence="2 3">NMCR1094</strain>
    </source>
</reference>
<evidence type="ECO:0000313" key="2">
    <source>
        <dbReference type="EMBL" id="QCK86855.1"/>
    </source>
</evidence>
<dbReference type="PANTHER" id="PTHR31528:SF3">
    <property type="entry name" value="THIAMINE BIOSYNTHESIS PROTEIN HI_0357-RELATED"/>
    <property type="match status" value="1"/>
</dbReference>
<evidence type="ECO:0000313" key="3">
    <source>
        <dbReference type="Proteomes" id="UP000298588"/>
    </source>
</evidence>
<dbReference type="GO" id="GO:0009228">
    <property type="term" value="P:thiamine biosynthetic process"/>
    <property type="evidence" value="ECO:0007669"/>
    <property type="project" value="InterPro"/>
</dbReference>
<dbReference type="InterPro" id="IPR027939">
    <property type="entry name" value="NMT1/THI5"/>
</dbReference>
<keyword evidence="3" id="KW-1185">Reference proteome</keyword>
<dbReference type="EMBL" id="CP039865">
    <property type="protein sequence ID" value="QCK86855.1"/>
    <property type="molecule type" value="Genomic_DNA"/>
</dbReference>
<dbReference type="PANTHER" id="PTHR31528">
    <property type="entry name" value="4-AMINO-5-HYDROXYMETHYL-2-METHYLPYRIMIDINE PHOSPHATE SYNTHASE THI11-RELATED"/>
    <property type="match status" value="1"/>
</dbReference>
<dbReference type="Gene3D" id="3.40.190.10">
    <property type="entry name" value="Periplasmic binding protein-like II"/>
    <property type="match status" value="2"/>
</dbReference>
<dbReference type="KEGG" id="paqt:E8L99_14375"/>
<protein>
    <submittedName>
        <fullName evidence="2">ABC transporter substrate-binding protein</fullName>
    </submittedName>
</protein>
<feature type="domain" description="SsuA/THI5-like" evidence="1">
    <location>
        <begin position="45"/>
        <end position="242"/>
    </location>
</feature>
<dbReference type="Pfam" id="PF09084">
    <property type="entry name" value="NMT1"/>
    <property type="match status" value="1"/>
</dbReference>
<evidence type="ECO:0000259" key="1">
    <source>
        <dbReference type="Pfam" id="PF09084"/>
    </source>
</evidence>
<dbReference type="RefSeq" id="WP_137100186.1">
    <property type="nucleotide sequence ID" value="NZ_CP039865.1"/>
</dbReference>
<accession>A0A4D7QIJ6</accession>
<organism evidence="2 3">
    <name type="scientific">Phreatobacter aquaticus</name>
    <dbReference type="NCBI Taxonomy" id="2570229"/>
    <lineage>
        <taxon>Bacteria</taxon>
        <taxon>Pseudomonadati</taxon>
        <taxon>Pseudomonadota</taxon>
        <taxon>Alphaproteobacteria</taxon>
        <taxon>Hyphomicrobiales</taxon>
        <taxon>Phreatobacteraceae</taxon>
        <taxon>Phreatobacter</taxon>
    </lineage>
</organism>
<proteinExistence type="predicted"/>
<dbReference type="SUPFAM" id="SSF53850">
    <property type="entry name" value="Periplasmic binding protein-like II"/>
    <property type="match status" value="1"/>
</dbReference>
<dbReference type="OrthoDB" id="5372616at2"/>
<dbReference type="InterPro" id="IPR015168">
    <property type="entry name" value="SsuA/THI5"/>
</dbReference>
<gene>
    <name evidence="2" type="ORF">E8L99_14375</name>
</gene>
<dbReference type="AlphaFoldDB" id="A0A4D7QIJ6"/>
<sequence length="333" mass="36586">MTFSVTRRTAIAAVAGSVAAPALGQQARDRFVFGTNWLPDVERGGFYHAEAAGIFRKYGLDVTIQAGGPQLNNPQLLVAGRLDGVMISSSIEALNYAHSDVPLVTVAAIYQKSPQILVAHAASGVKSLEDLRGKPILISGLARNGYWRWLKAKYGYTDDQIRPYTFNLGPFVANPQAIQQGFITYEPNQVRQAGIEPVVFLFADHGFNDFGGIITMRRETLETRRDVAQRFVQAVSEGWRDFLFGDPAPGLALIKSVNDRLTDEIIANSLKVIKERELIHGGEGRRGIGFMTAERWAAIYETMASSEIVPRGDYWRRAFDTSLLGTGLALPPA</sequence>